<dbReference type="Gene3D" id="3.30.460.10">
    <property type="entry name" value="Beta Polymerase, domain 2"/>
    <property type="match status" value="1"/>
</dbReference>
<evidence type="ECO:0000256" key="8">
    <source>
        <dbReference type="ARBA" id="ARBA00022842"/>
    </source>
</evidence>
<comment type="cofactor">
    <cofactor evidence="1">
        <name>Mg(2+)</name>
        <dbReference type="ChEBI" id="CHEBI:18420"/>
    </cofactor>
</comment>
<organism evidence="11 12">
    <name type="scientific">Candidatus Shapirobacteria bacterium CG_4_10_14_0_2_um_filter_40_12</name>
    <dbReference type="NCBI Taxonomy" id="1974871"/>
    <lineage>
        <taxon>Bacteria</taxon>
        <taxon>Candidatus Shapironibacteriota</taxon>
    </lineage>
</organism>
<dbReference type="SUPFAM" id="SSF81301">
    <property type="entry name" value="Nucleotidyltransferase"/>
    <property type="match status" value="1"/>
</dbReference>
<accession>A0A2M7TT83</accession>
<proteinExistence type="inferred from homology"/>
<dbReference type="GO" id="GO:0005524">
    <property type="term" value="F:ATP binding"/>
    <property type="evidence" value="ECO:0007669"/>
    <property type="project" value="UniProtKB-KW"/>
</dbReference>
<evidence type="ECO:0000256" key="7">
    <source>
        <dbReference type="ARBA" id="ARBA00022840"/>
    </source>
</evidence>
<dbReference type="GO" id="GO:0016779">
    <property type="term" value="F:nucleotidyltransferase activity"/>
    <property type="evidence" value="ECO:0007669"/>
    <property type="project" value="UniProtKB-KW"/>
</dbReference>
<name>A0A2M7TT83_9BACT</name>
<evidence type="ECO:0000259" key="10">
    <source>
        <dbReference type="Pfam" id="PF01909"/>
    </source>
</evidence>
<evidence type="ECO:0000256" key="3">
    <source>
        <dbReference type="ARBA" id="ARBA00022679"/>
    </source>
</evidence>
<dbReference type="PANTHER" id="PTHR33571:SF12">
    <property type="entry name" value="BSL3053 PROTEIN"/>
    <property type="match status" value="1"/>
</dbReference>
<evidence type="ECO:0000256" key="6">
    <source>
        <dbReference type="ARBA" id="ARBA00022741"/>
    </source>
</evidence>
<dbReference type="EMBL" id="PFNX01000058">
    <property type="protein sequence ID" value="PIZ58765.1"/>
    <property type="molecule type" value="Genomic_DNA"/>
</dbReference>
<keyword evidence="3" id="KW-0808">Transferase</keyword>
<dbReference type="Proteomes" id="UP000229336">
    <property type="component" value="Unassembled WGS sequence"/>
</dbReference>
<evidence type="ECO:0000256" key="5">
    <source>
        <dbReference type="ARBA" id="ARBA00022723"/>
    </source>
</evidence>
<evidence type="ECO:0000256" key="2">
    <source>
        <dbReference type="ARBA" id="ARBA00022649"/>
    </source>
</evidence>
<keyword evidence="2" id="KW-1277">Toxin-antitoxin system</keyword>
<evidence type="ECO:0000313" key="12">
    <source>
        <dbReference type="Proteomes" id="UP000229336"/>
    </source>
</evidence>
<evidence type="ECO:0000256" key="9">
    <source>
        <dbReference type="ARBA" id="ARBA00038276"/>
    </source>
</evidence>
<keyword evidence="6" id="KW-0547">Nucleotide-binding</keyword>
<comment type="caution">
    <text evidence="11">The sequence shown here is derived from an EMBL/GenBank/DDBJ whole genome shotgun (WGS) entry which is preliminary data.</text>
</comment>
<dbReference type="GO" id="GO:0046872">
    <property type="term" value="F:metal ion binding"/>
    <property type="evidence" value="ECO:0007669"/>
    <property type="project" value="UniProtKB-KW"/>
</dbReference>
<evidence type="ECO:0000256" key="4">
    <source>
        <dbReference type="ARBA" id="ARBA00022695"/>
    </source>
</evidence>
<feature type="domain" description="Polymerase nucleotidyl transferase" evidence="10">
    <location>
        <begin position="19"/>
        <end position="87"/>
    </location>
</feature>
<keyword evidence="5" id="KW-0479">Metal-binding</keyword>
<reference evidence="12" key="1">
    <citation type="submission" date="2017-09" db="EMBL/GenBank/DDBJ databases">
        <title>Depth-based differentiation of microbial function through sediment-hosted aquifers and enrichment of novel symbionts in the deep terrestrial subsurface.</title>
        <authorList>
            <person name="Probst A.J."/>
            <person name="Ladd B."/>
            <person name="Jarett J.K."/>
            <person name="Geller-Mcgrath D.E."/>
            <person name="Sieber C.M.K."/>
            <person name="Emerson J.B."/>
            <person name="Anantharaman K."/>
            <person name="Thomas B.C."/>
            <person name="Malmstrom R."/>
            <person name="Stieglmeier M."/>
            <person name="Klingl A."/>
            <person name="Woyke T."/>
            <person name="Ryan C.M."/>
            <person name="Banfield J.F."/>
        </authorList>
    </citation>
    <scope>NUCLEOTIDE SEQUENCE [LARGE SCALE GENOMIC DNA]</scope>
</reference>
<gene>
    <name evidence="11" type="ORF">COY20_03165</name>
</gene>
<evidence type="ECO:0000256" key="1">
    <source>
        <dbReference type="ARBA" id="ARBA00001946"/>
    </source>
</evidence>
<dbReference type="Pfam" id="PF01909">
    <property type="entry name" value="NTP_transf_2"/>
    <property type="match status" value="1"/>
</dbReference>
<comment type="similarity">
    <text evidence="9">Belongs to the MntA antitoxin family.</text>
</comment>
<dbReference type="CDD" id="cd05403">
    <property type="entry name" value="NT_KNTase_like"/>
    <property type="match status" value="1"/>
</dbReference>
<keyword evidence="8" id="KW-0460">Magnesium</keyword>
<dbReference type="InterPro" id="IPR043519">
    <property type="entry name" value="NT_sf"/>
</dbReference>
<sequence length="102" mass="11754">MIRVILTQLTKEKGIKIDDICDQNGISYLGLFGSVARGEENGESDIDLLVKFDEKSKIGLFELDKIQRELEMRFGRKVDLVTKMNKYIKPEVVADIRTLYEK</sequence>
<keyword evidence="4" id="KW-0548">Nucleotidyltransferase</keyword>
<evidence type="ECO:0000313" key="11">
    <source>
        <dbReference type="EMBL" id="PIZ58765.1"/>
    </source>
</evidence>
<keyword evidence="7" id="KW-0067">ATP-binding</keyword>
<dbReference type="InterPro" id="IPR002934">
    <property type="entry name" value="Polymerase_NTP_transf_dom"/>
</dbReference>
<dbReference type="AlphaFoldDB" id="A0A2M7TT83"/>
<protein>
    <recommendedName>
        <fullName evidence="10">Polymerase nucleotidyl transferase domain-containing protein</fullName>
    </recommendedName>
</protein>
<dbReference type="InterPro" id="IPR052038">
    <property type="entry name" value="Type-VII_TA_antitoxin"/>
</dbReference>
<dbReference type="PANTHER" id="PTHR33571">
    <property type="entry name" value="SSL8005 PROTEIN"/>
    <property type="match status" value="1"/>
</dbReference>